<dbReference type="EMBL" id="NMVQ01000044">
    <property type="protein sequence ID" value="OYO18340.1"/>
    <property type="molecule type" value="Genomic_DNA"/>
</dbReference>
<sequence>MPEQYLEPHQTHPEPFSPYELKLSGSIMEVFARGTHDLPGLIKGLNDLGLHGPGGREWTEDSFRDEMRRLGN</sequence>
<dbReference type="RefSeq" id="WP_094365006.1">
    <property type="nucleotide sequence ID" value="NZ_NMVQ01000044.1"/>
</dbReference>
<evidence type="ECO:0000259" key="2">
    <source>
        <dbReference type="Pfam" id="PF20552"/>
    </source>
</evidence>
<comment type="caution">
    <text evidence="3">The sequence shown here is derived from an EMBL/GenBank/DDBJ whole genome shotgun (WGS) entry which is preliminary data.</text>
</comment>
<dbReference type="InterPro" id="IPR046789">
    <property type="entry name" value="HTH_62"/>
</dbReference>
<organism evidence="3 4">
    <name type="scientific">Enemella dayhoffiae</name>
    <dbReference type="NCBI Taxonomy" id="2016507"/>
    <lineage>
        <taxon>Bacteria</taxon>
        <taxon>Bacillati</taxon>
        <taxon>Actinomycetota</taxon>
        <taxon>Actinomycetes</taxon>
        <taxon>Propionibacteriales</taxon>
        <taxon>Propionibacteriaceae</taxon>
        <taxon>Enemella</taxon>
    </lineage>
</organism>
<evidence type="ECO:0000313" key="3">
    <source>
        <dbReference type="EMBL" id="OYO18340.1"/>
    </source>
</evidence>
<feature type="domain" description="Recombinase-like" evidence="2">
    <location>
        <begin position="1"/>
        <end position="72"/>
    </location>
</feature>
<dbReference type="Pfam" id="PF20552">
    <property type="entry name" value="HTH_62"/>
    <property type="match status" value="1"/>
</dbReference>
<dbReference type="OrthoDB" id="6909982at2"/>
<evidence type="ECO:0000256" key="1">
    <source>
        <dbReference type="SAM" id="MobiDB-lite"/>
    </source>
</evidence>
<feature type="compositionally biased region" description="Basic and acidic residues" evidence="1">
    <location>
        <begin position="57"/>
        <end position="72"/>
    </location>
</feature>
<gene>
    <name evidence="3" type="ORF">CGZ93_15210</name>
</gene>
<feature type="region of interest" description="Disordered" evidence="1">
    <location>
        <begin position="49"/>
        <end position="72"/>
    </location>
</feature>
<keyword evidence="4" id="KW-1185">Reference proteome</keyword>
<name>A0A255GR90_9ACTN</name>
<evidence type="ECO:0000313" key="4">
    <source>
        <dbReference type="Proteomes" id="UP000216311"/>
    </source>
</evidence>
<reference evidence="3 4" key="1">
    <citation type="submission" date="2017-07" db="EMBL/GenBank/DDBJ databases">
        <title>Draft whole genome sequences of clinical Proprionibacteriaceae strains.</title>
        <authorList>
            <person name="Bernier A.-M."/>
            <person name="Bernard K."/>
            <person name="Domingo M.-C."/>
        </authorList>
    </citation>
    <scope>NUCLEOTIDE SEQUENCE [LARGE SCALE GENOMIC DNA]</scope>
    <source>
        <strain evidence="3 4">NML 130396</strain>
    </source>
</reference>
<protein>
    <recommendedName>
        <fullName evidence="2">Recombinase-like domain-containing protein</fullName>
    </recommendedName>
</protein>
<dbReference type="Proteomes" id="UP000216311">
    <property type="component" value="Unassembled WGS sequence"/>
</dbReference>
<proteinExistence type="predicted"/>
<dbReference type="AlphaFoldDB" id="A0A255GR90"/>
<accession>A0A255GR90</accession>